<gene>
    <name evidence="2" type="ORF">EER27_16565</name>
</gene>
<keyword evidence="3" id="KW-1185">Reference proteome</keyword>
<evidence type="ECO:0000313" key="3">
    <source>
        <dbReference type="Proteomes" id="UP000267049"/>
    </source>
</evidence>
<dbReference type="OrthoDB" id="5955962at2"/>
<protein>
    <submittedName>
        <fullName evidence="2">Uncharacterized protein</fullName>
    </submittedName>
</protein>
<dbReference type="AlphaFoldDB" id="A0A3M8SK49"/>
<keyword evidence="1" id="KW-0472">Membrane</keyword>
<evidence type="ECO:0000256" key="1">
    <source>
        <dbReference type="SAM" id="Phobius"/>
    </source>
</evidence>
<evidence type="ECO:0000313" key="2">
    <source>
        <dbReference type="EMBL" id="RNF81727.1"/>
    </source>
</evidence>
<name>A0A3M8SK49_9GAMM</name>
<sequence length="277" mass="29953">MRQIFTSPRLENVEGVAALLREAGIEVRVTNGRSYQGGRRREFSYSDNDSPQPAVWVVKSDDQPRARELLREAGLIDTTRGSANSYALPSFRSEEPIAASDPAKRRALMVKIALLGGIASIMVMAVMRLLTSETTPQLASPPFDGKVAATLQPVAQAVFASEIGSARFPVLCLAVDGRPAPARVIDALSKAGGPALLPSSHCERIADSERGSRHPGTGQEAIFLEVSGFRPSAADAGVIEFSAYHHQMYGSYKTLEVKRIGNQWKVTRVIRHVAMQG</sequence>
<comment type="caution">
    <text evidence="2">The sequence shown here is derived from an EMBL/GenBank/DDBJ whole genome shotgun (WGS) entry which is preliminary data.</text>
</comment>
<feature type="transmembrane region" description="Helical" evidence="1">
    <location>
        <begin position="112"/>
        <end position="130"/>
    </location>
</feature>
<dbReference type="EMBL" id="RIBS01000013">
    <property type="protein sequence ID" value="RNF81727.1"/>
    <property type="molecule type" value="Genomic_DNA"/>
</dbReference>
<reference evidence="2 3" key="1">
    <citation type="submission" date="2018-11" db="EMBL/GenBank/DDBJ databases">
        <title>Lysobacter cryohumiis sp. nov., isolated from soil in the Tianshan Mountains, Xinjiang, China.</title>
        <authorList>
            <person name="Luo Y."/>
            <person name="Sheng H."/>
        </authorList>
    </citation>
    <scope>NUCLEOTIDE SEQUENCE [LARGE SCALE GENOMIC DNA]</scope>
    <source>
        <strain evidence="2 3">ZS60</strain>
    </source>
</reference>
<organism evidence="2 3">
    <name type="scientific">Montanilutibacter psychrotolerans</name>
    <dbReference type="NCBI Taxonomy" id="1327343"/>
    <lineage>
        <taxon>Bacteria</taxon>
        <taxon>Pseudomonadati</taxon>
        <taxon>Pseudomonadota</taxon>
        <taxon>Gammaproteobacteria</taxon>
        <taxon>Lysobacterales</taxon>
        <taxon>Lysobacteraceae</taxon>
        <taxon>Montanilutibacter</taxon>
    </lineage>
</organism>
<dbReference type="RefSeq" id="WP_123089254.1">
    <property type="nucleotide sequence ID" value="NZ_RIBS01000013.1"/>
</dbReference>
<keyword evidence="1" id="KW-0812">Transmembrane</keyword>
<dbReference type="Proteomes" id="UP000267049">
    <property type="component" value="Unassembled WGS sequence"/>
</dbReference>
<proteinExistence type="predicted"/>
<accession>A0A3M8SK49</accession>
<keyword evidence="1" id="KW-1133">Transmembrane helix</keyword>